<feature type="signal peptide" evidence="1">
    <location>
        <begin position="1"/>
        <end position="24"/>
    </location>
</feature>
<keyword evidence="1" id="KW-0732">Signal</keyword>
<protein>
    <submittedName>
        <fullName evidence="2">Uncharacterized protein</fullName>
    </submittedName>
</protein>
<evidence type="ECO:0000313" key="3">
    <source>
        <dbReference type="Proteomes" id="UP001549366"/>
    </source>
</evidence>
<comment type="caution">
    <text evidence="2">The sequence shown here is derived from an EMBL/GenBank/DDBJ whole genome shotgun (WGS) entry which is preliminary data.</text>
</comment>
<dbReference type="Proteomes" id="UP001549366">
    <property type="component" value="Unassembled WGS sequence"/>
</dbReference>
<evidence type="ECO:0000313" key="2">
    <source>
        <dbReference type="EMBL" id="MET4755497.1"/>
    </source>
</evidence>
<name>A0ABV2SCK7_9GAMM</name>
<evidence type="ECO:0000256" key="1">
    <source>
        <dbReference type="SAM" id="SignalP"/>
    </source>
</evidence>
<reference evidence="2 3" key="1">
    <citation type="submission" date="2024-06" db="EMBL/GenBank/DDBJ databases">
        <title>Genomic Encyclopedia of Type Strains, Phase V (KMG-V): Genome sequencing to study the core and pangenomes of soil and plant-associated prokaryotes.</title>
        <authorList>
            <person name="Whitman W."/>
        </authorList>
    </citation>
    <scope>NUCLEOTIDE SEQUENCE [LARGE SCALE GENOMIC DNA]</scope>
    <source>
        <strain evidence="2 3">NE40</strain>
    </source>
</reference>
<gene>
    <name evidence="2" type="ORF">V5J35_000689</name>
</gene>
<organism evidence="2 3">
    <name type="scientific">Endozoicomonas lisbonensis</name>
    <dbReference type="NCBI Taxonomy" id="3120522"/>
    <lineage>
        <taxon>Bacteria</taxon>
        <taxon>Pseudomonadati</taxon>
        <taxon>Pseudomonadota</taxon>
        <taxon>Gammaproteobacteria</taxon>
        <taxon>Oceanospirillales</taxon>
        <taxon>Endozoicomonadaceae</taxon>
        <taxon>Endozoicomonas</taxon>
    </lineage>
</organism>
<keyword evidence="3" id="KW-1185">Reference proteome</keyword>
<proteinExistence type="predicted"/>
<sequence>MQWLFKSGLFVLLVQAVNAFSAPAACWQSSTTEAPPDGRLCVAFTHAVPDSTERVFYGRSALDLGSVSNGSIKHFCAIEAGGEVRREKTYFWLHGKEEKVRAAVQKEPIVINAADSPDQSEKRKLELGKFIKRFEYCDARDKPTDQQQAEMNTAETKLCIKSTDNKTLDFGTFSRSGKCKVFDATLSDKKPSLPLYELAEKARRLKELSHPFVHAAWAGRQGEPFASHSPYGVGYDVDYCILQAFIRGHQYCSVDYKGRYQTGKYINYEDQYDGKNYAYEVLYIDLQPDSKAETTSRVVDEIVVDEVTVDEVTVDEVTVDKVTVDKVTVDKVTVDKVTVDEVTVDEVVDGTQEHQDL</sequence>
<dbReference type="EMBL" id="JBEWTB010000002">
    <property type="protein sequence ID" value="MET4755497.1"/>
    <property type="molecule type" value="Genomic_DNA"/>
</dbReference>
<accession>A0ABV2SCK7</accession>
<feature type="chain" id="PRO_5045218281" evidence="1">
    <location>
        <begin position="25"/>
        <end position="357"/>
    </location>
</feature>